<dbReference type="Proteomes" id="UP001313282">
    <property type="component" value="Unassembled WGS sequence"/>
</dbReference>
<keyword evidence="4" id="KW-1185">Reference proteome</keyword>
<evidence type="ECO:0000256" key="1">
    <source>
        <dbReference type="SAM" id="Phobius"/>
    </source>
</evidence>
<feature type="transmembrane region" description="Helical" evidence="1">
    <location>
        <begin position="178"/>
        <end position="204"/>
    </location>
</feature>
<accession>A0AAN8RBG4</accession>
<keyword evidence="1" id="KW-0472">Membrane</keyword>
<feature type="transmembrane region" description="Helical" evidence="1">
    <location>
        <begin position="146"/>
        <end position="171"/>
    </location>
</feature>
<keyword evidence="1" id="KW-0812">Transmembrane</keyword>
<organism evidence="3 4">
    <name type="scientific">Orbilia javanica</name>
    <dbReference type="NCBI Taxonomy" id="47235"/>
    <lineage>
        <taxon>Eukaryota</taxon>
        <taxon>Fungi</taxon>
        <taxon>Dikarya</taxon>
        <taxon>Ascomycota</taxon>
        <taxon>Pezizomycotina</taxon>
        <taxon>Orbiliomycetes</taxon>
        <taxon>Orbiliales</taxon>
        <taxon>Orbiliaceae</taxon>
        <taxon>Orbilia</taxon>
    </lineage>
</organism>
<keyword evidence="2" id="KW-0732">Signal</keyword>
<feature type="chain" id="PRO_5043033547" evidence="2">
    <location>
        <begin position="24"/>
        <end position="220"/>
    </location>
</feature>
<feature type="signal peptide" evidence="2">
    <location>
        <begin position="1"/>
        <end position="23"/>
    </location>
</feature>
<evidence type="ECO:0000313" key="3">
    <source>
        <dbReference type="EMBL" id="KAK6330057.1"/>
    </source>
</evidence>
<dbReference type="AlphaFoldDB" id="A0AAN8RBG4"/>
<gene>
    <name evidence="3" type="ORF">TWF718_003485</name>
</gene>
<keyword evidence="1" id="KW-1133">Transmembrane helix</keyword>
<dbReference type="EMBL" id="JAVHNR010000012">
    <property type="protein sequence ID" value="KAK6330057.1"/>
    <property type="molecule type" value="Genomic_DNA"/>
</dbReference>
<reference evidence="3 4" key="1">
    <citation type="submission" date="2019-10" db="EMBL/GenBank/DDBJ databases">
        <authorList>
            <person name="Palmer J.M."/>
        </authorList>
    </citation>
    <scope>NUCLEOTIDE SEQUENCE [LARGE SCALE GENOMIC DNA]</scope>
    <source>
        <strain evidence="3 4">TWF718</strain>
    </source>
</reference>
<evidence type="ECO:0000313" key="4">
    <source>
        <dbReference type="Proteomes" id="UP001313282"/>
    </source>
</evidence>
<name>A0AAN8RBG4_9PEZI</name>
<proteinExistence type="predicted"/>
<sequence>MKFFGSSTVAFCLLGSFFASAAVIPVDKPEGLAPLDTPLDTPALDTPALKTPVDTLLDVKTVTVIVQNVYIKVQEVTGKINETVAGVKDPANALERVSAARDINIDITKITVIISGAITELQGGAAEPTDIPADLGNALPTDLPRVFALLVLEVSGTLTSVISVLGLRALLSGALGGLVASLSGLIIAIIPAVGDILVLVHNILGGLPIELSPALAGLVV</sequence>
<comment type="caution">
    <text evidence="3">The sequence shown here is derived from an EMBL/GenBank/DDBJ whole genome shotgun (WGS) entry which is preliminary data.</text>
</comment>
<protein>
    <submittedName>
        <fullName evidence="3">Uncharacterized protein</fullName>
    </submittedName>
</protein>
<evidence type="ECO:0000256" key="2">
    <source>
        <dbReference type="SAM" id="SignalP"/>
    </source>
</evidence>